<accession>A0A5U3CSX0</accession>
<dbReference type="EMBL" id="AAGLNK010000001">
    <property type="protein sequence ID" value="EBP3691921.1"/>
    <property type="molecule type" value="Genomic_DNA"/>
</dbReference>
<evidence type="ECO:0000313" key="1">
    <source>
        <dbReference type="EMBL" id="EBP3691921.1"/>
    </source>
</evidence>
<comment type="caution">
    <text evidence="1">The sequence shown here is derived from an EMBL/GenBank/DDBJ whole genome shotgun (WGS) entry which is preliminary data.</text>
</comment>
<name>A0A5U3CSX0_SALDZ</name>
<sequence length="94" mass="10624">MKIYACHFHPNGFFISTEAQHDFWFFLGPLIGWGRFSMVRPDEEFTPGGGIFQLSEVLPANSEPPSSVIEGSNVLWHLTEALEVLKSARTFSHQ</sequence>
<proteinExistence type="predicted"/>
<protein>
    <submittedName>
        <fullName evidence="1">Uncharacterized protein</fullName>
    </submittedName>
</protein>
<gene>
    <name evidence="1" type="ORF">PG27_01220</name>
</gene>
<reference evidence="1" key="1">
    <citation type="submission" date="2018-07" db="EMBL/GenBank/DDBJ databases">
        <authorList>
            <consortium name="GenomeTrakr network: Whole genome sequencing for foodborne pathogen traceback"/>
        </authorList>
    </citation>
    <scope>NUCLEOTIDE SEQUENCE</scope>
    <source>
        <strain evidence="1">CFSAN008697</strain>
    </source>
</reference>
<organism evidence="1">
    <name type="scientific">Salmonella diarizonae</name>
    <dbReference type="NCBI Taxonomy" id="59204"/>
    <lineage>
        <taxon>Bacteria</taxon>
        <taxon>Pseudomonadati</taxon>
        <taxon>Pseudomonadota</taxon>
        <taxon>Gammaproteobacteria</taxon>
        <taxon>Enterobacterales</taxon>
        <taxon>Enterobacteriaceae</taxon>
        <taxon>Salmonella</taxon>
    </lineage>
</organism>
<dbReference type="AlphaFoldDB" id="A0A5U3CSX0"/>